<evidence type="ECO:0008006" key="4">
    <source>
        <dbReference type="Google" id="ProtNLM"/>
    </source>
</evidence>
<feature type="chain" id="PRO_5002897149" description="Gram-positive signal peptide protein, YSIRK family" evidence="1">
    <location>
        <begin position="33"/>
        <end position="124"/>
    </location>
</feature>
<accession>C0E382</accession>
<feature type="signal peptide" evidence="1">
    <location>
        <begin position="1"/>
        <end position="32"/>
    </location>
</feature>
<comment type="caution">
    <text evidence="2">The sequence shown here is derived from an EMBL/GenBank/DDBJ whole genome shotgun (WGS) entry which is preliminary data.</text>
</comment>
<gene>
    <name evidence="2" type="ORF">CORMATOL_01444</name>
</gene>
<proteinExistence type="predicted"/>
<keyword evidence="1" id="KW-0732">Signal</keyword>
<protein>
    <recommendedName>
        <fullName evidence="4">Gram-positive signal peptide protein, YSIRK family</fullName>
    </recommendedName>
</protein>
<evidence type="ECO:0000313" key="2">
    <source>
        <dbReference type="EMBL" id="EEG27016.1"/>
    </source>
</evidence>
<dbReference type="AlphaFoldDB" id="C0E382"/>
<evidence type="ECO:0000313" key="3">
    <source>
        <dbReference type="Proteomes" id="UP000006247"/>
    </source>
</evidence>
<sequence>MSKTSKAKQLMTICLSVPLAAGAVFVAPTASANYAVVKVFDTPEVQYINVRNTADTSSNENIIDTISAGSFVWPMCWISGSAVPSPFSGQPASTIWYRIPGYPTGLVSHAYLDTGGNDSRDELY</sequence>
<reference evidence="2 3" key="1">
    <citation type="submission" date="2009-01" db="EMBL/GenBank/DDBJ databases">
        <authorList>
            <person name="Fulton L."/>
            <person name="Clifton S."/>
            <person name="Chinwalla A.T."/>
            <person name="Mitreva M."/>
            <person name="Sodergren E."/>
            <person name="Weinstock G."/>
            <person name="Clifton S."/>
            <person name="Dooling D.J."/>
            <person name="Fulton B."/>
            <person name="Minx P."/>
            <person name="Pepin K.H."/>
            <person name="Johnson M."/>
            <person name="Bhonagiri V."/>
            <person name="Nash W.E."/>
            <person name="Mardis E.R."/>
            <person name="Wilson R.K."/>
        </authorList>
    </citation>
    <scope>NUCLEOTIDE SEQUENCE [LARGE SCALE GENOMIC DNA]</scope>
    <source>
        <strain evidence="2 3">ATCC 33806</strain>
    </source>
</reference>
<dbReference type="EMBL" id="ACEB01000021">
    <property type="protein sequence ID" value="EEG27016.1"/>
    <property type="molecule type" value="Genomic_DNA"/>
</dbReference>
<evidence type="ECO:0000256" key="1">
    <source>
        <dbReference type="SAM" id="SignalP"/>
    </source>
</evidence>
<dbReference type="HOGENOM" id="CLU_2000074_0_0_11"/>
<organism evidence="2 3">
    <name type="scientific">Corynebacterium matruchotii ATCC 33806</name>
    <dbReference type="NCBI Taxonomy" id="566549"/>
    <lineage>
        <taxon>Bacteria</taxon>
        <taxon>Bacillati</taxon>
        <taxon>Actinomycetota</taxon>
        <taxon>Actinomycetes</taxon>
        <taxon>Mycobacteriales</taxon>
        <taxon>Corynebacteriaceae</taxon>
        <taxon>Corynebacterium</taxon>
    </lineage>
</organism>
<dbReference type="Proteomes" id="UP000006247">
    <property type="component" value="Unassembled WGS sequence"/>
</dbReference>
<name>C0E382_9CORY</name>
<dbReference type="RefSeq" id="WP_005521126.1">
    <property type="nucleotide sequence ID" value="NZ_EQ973329.1"/>
</dbReference>